<keyword evidence="1" id="KW-0732">Signal</keyword>
<name>A0A098RZS2_9BACT</name>
<keyword evidence="4" id="KW-1185">Reference proteome</keyword>
<evidence type="ECO:0000259" key="2">
    <source>
        <dbReference type="Pfam" id="PF18962"/>
    </source>
</evidence>
<accession>A0A098RZS2</accession>
<dbReference type="Pfam" id="PF18962">
    <property type="entry name" value="Por_Secre_tail"/>
    <property type="match status" value="1"/>
</dbReference>
<protein>
    <recommendedName>
        <fullName evidence="2">Secretion system C-terminal sorting domain-containing protein</fullName>
    </recommendedName>
</protein>
<dbReference type="EMBL" id="JPOS01000093">
    <property type="protein sequence ID" value="KGE85093.1"/>
    <property type="molecule type" value="Genomic_DNA"/>
</dbReference>
<feature type="domain" description="Secretion system C-terminal sorting" evidence="2">
    <location>
        <begin position="750"/>
        <end position="826"/>
    </location>
</feature>
<dbReference type="AlphaFoldDB" id="A0A098RZS2"/>
<evidence type="ECO:0000313" key="3">
    <source>
        <dbReference type="EMBL" id="KGE85093.1"/>
    </source>
</evidence>
<dbReference type="NCBIfam" id="TIGR04183">
    <property type="entry name" value="Por_Secre_tail"/>
    <property type="match status" value="1"/>
</dbReference>
<feature type="chain" id="PRO_5001947618" description="Secretion system C-terminal sorting domain-containing protein" evidence="1">
    <location>
        <begin position="21"/>
        <end position="828"/>
    </location>
</feature>
<gene>
    <name evidence="3" type="ORF">IX84_29810</name>
</gene>
<evidence type="ECO:0000256" key="1">
    <source>
        <dbReference type="SAM" id="SignalP"/>
    </source>
</evidence>
<dbReference type="Proteomes" id="UP000029736">
    <property type="component" value="Unassembled WGS sequence"/>
</dbReference>
<dbReference type="InterPro" id="IPR026444">
    <property type="entry name" value="Secre_tail"/>
</dbReference>
<dbReference type="RefSeq" id="WP_044229456.1">
    <property type="nucleotide sequence ID" value="NZ_JBKAGJ010000040.1"/>
</dbReference>
<feature type="signal peptide" evidence="1">
    <location>
        <begin position="1"/>
        <end position="20"/>
    </location>
</feature>
<proteinExistence type="predicted"/>
<organism evidence="3 4">
    <name type="scientific">Phaeodactylibacter xiamenensis</name>
    <dbReference type="NCBI Taxonomy" id="1524460"/>
    <lineage>
        <taxon>Bacteria</taxon>
        <taxon>Pseudomonadati</taxon>
        <taxon>Bacteroidota</taxon>
        <taxon>Saprospiria</taxon>
        <taxon>Saprospirales</taxon>
        <taxon>Haliscomenobacteraceae</taxon>
        <taxon>Phaeodactylibacter</taxon>
    </lineage>
</organism>
<dbReference type="STRING" id="1524460.IX84_29810"/>
<reference evidence="3 4" key="1">
    <citation type="journal article" date="2014" name="Int. J. Syst. Evol. Microbiol.">
        <title>Phaeodactylibacter xiamenensis gen. nov., sp. nov., a member of the family Saprospiraceae isolated from the marine alga Phaeodactylum tricornutum.</title>
        <authorList>
            <person name="Chen Z.Jr."/>
            <person name="Lei X."/>
            <person name="Lai Q."/>
            <person name="Li Y."/>
            <person name="Zhang B."/>
            <person name="Zhang J."/>
            <person name="Zhang H."/>
            <person name="Yang L."/>
            <person name="Zheng W."/>
            <person name="Tian Y."/>
            <person name="Yu Z."/>
            <person name="Xu H.Jr."/>
            <person name="Zheng T."/>
        </authorList>
    </citation>
    <scope>NUCLEOTIDE SEQUENCE [LARGE SCALE GENOMIC DNA]</scope>
    <source>
        <strain evidence="3 4">KD52</strain>
    </source>
</reference>
<dbReference type="OrthoDB" id="1493348at2"/>
<evidence type="ECO:0000313" key="4">
    <source>
        <dbReference type="Proteomes" id="UP000029736"/>
    </source>
</evidence>
<comment type="caution">
    <text evidence="3">The sequence shown here is derived from an EMBL/GenBank/DDBJ whole genome shotgun (WGS) entry which is preliminary data.</text>
</comment>
<sequence length="828" mass="91162">MKKSFTLFLFLVSYLSSANATVPFWEVHFEAGLPNGWSSTDASGQNVLWTYCNDFGECLSDQSPIEGFYSESADNGFMLLNSGAAGPLPGNGHISRLRSNSIDCSGHERVYVQFQTSIATDNEAAFQKAVLRVITPLGESTFRPFPTLRRNAQQLAPNPDIAPGRPYVVTFDITNLAAGQSSVELEWEWAANYEFAWMIDDVILTEKHPAAPENVIFFEPFEFGDNGWTSNVLFFSESDSTWQWRYGGDASRGLGADQSALGPDFFIHSETAVDGAMLFDGDYYTTLGDEPGQQFHICELISPVIDLTQSSKPLALSFHQLAWLGNTAFNAPSSDGTRFITSFSYSTNGGATWSAPQGVNPYLTPVTSANGNHLPPYDNREYFPLPNLEGVDEFRIKFTWAGDFYFWALDDIALEERPDSDLRTNPNFFTRFPNMQTPVGQLTDIPLQSDLQNIGSANATIVTRSFQLANTENEEVLFSTEEAVAEVLAVNELYENQPFEDLMPSSVITNTGTYQGIYGSSHIEPDQRPENDNISWSFQVTDSTFAKELGFTRDIAPVEQVDYSYGNCFFMPNGDGLYARYVSFGVSNPVPLANFSRAVNVVLHEWAGDLNNNNEADAEELQEIGINLYPFNGTEGLGMITLPVSFEGEGIPLKDSTYYIISVRYNDPTPPLLFMLASDTIDYTATVAAHNSTPGLVPQYASALDVGNEGAFSMLGFGYNIVPVVRLHIGESPILTQTAETEPSAVAVSISPNPANEAFEVHLKGDFVAKDASLRVTDASGKTVLDREIKDSLNKSFTFAARQLPSGWYTVRLETAEGVLTKPLVIQH</sequence>